<sequence length="292" mass="31960">MPDFITLENDRLALRVCAQGGAVLDGVTQDGRPFLRPYAGGAFDVLRSACFPLVPIGNRVEGNGFELRGKCYRFQPNTAEPSYIHGDGWLAEWSVEDTSSVHVRFALQQLRPANSPHAYRAVQTVAIDGATVRLELSVTNRGKEALPFGIGFHPYFPRTEATSLMAPAATWWTEREGYLPGVRTPIPVLADFSAPHRFPRRRLNNCFEGWSGEARIVWPEVGLAADIAADPVFSRYMLYAPEDDTSFFCLEPMSHTPNALTLAGPAALHMLAPGEALSGGFSITVSNLEVVP</sequence>
<evidence type="ECO:0000313" key="1">
    <source>
        <dbReference type="EMBL" id="MBB6356519.1"/>
    </source>
</evidence>
<dbReference type="Pfam" id="PF01263">
    <property type="entry name" value="Aldose_epim"/>
    <property type="match status" value="1"/>
</dbReference>
<dbReference type="SUPFAM" id="SSF74650">
    <property type="entry name" value="Galactose mutarotase-like"/>
    <property type="match status" value="1"/>
</dbReference>
<dbReference type="RefSeq" id="WP_184700973.1">
    <property type="nucleotide sequence ID" value="NZ_BAABEG010000002.1"/>
</dbReference>
<keyword evidence="2" id="KW-1185">Reference proteome</keyword>
<dbReference type="InterPro" id="IPR008183">
    <property type="entry name" value="Aldose_1/G6P_1-epimerase"/>
</dbReference>
<keyword evidence="1" id="KW-0413">Isomerase</keyword>
<dbReference type="GO" id="GO:0005975">
    <property type="term" value="P:carbohydrate metabolic process"/>
    <property type="evidence" value="ECO:0007669"/>
    <property type="project" value="InterPro"/>
</dbReference>
<dbReference type="EMBL" id="JACHOU010000014">
    <property type="protein sequence ID" value="MBB6356519.1"/>
    <property type="molecule type" value="Genomic_DNA"/>
</dbReference>
<comment type="caution">
    <text evidence="1">The sequence shown here is derived from an EMBL/GenBank/DDBJ whole genome shotgun (WGS) entry which is preliminary data.</text>
</comment>
<dbReference type="Gene3D" id="2.70.98.10">
    <property type="match status" value="1"/>
</dbReference>
<evidence type="ECO:0000313" key="2">
    <source>
        <dbReference type="Proteomes" id="UP000536262"/>
    </source>
</evidence>
<dbReference type="InterPro" id="IPR011013">
    <property type="entry name" value="Gal_mutarotase_sf_dom"/>
</dbReference>
<protein>
    <submittedName>
        <fullName evidence="1">Aldose 1-epimerase</fullName>
        <ecNumber evidence="1">5.1.3.3</ecNumber>
    </submittedName>
</protein>
<proteinExistence type="predicted"/>
<reference evidence="1 2" key="1">
    <citation type="submission" date="2020-08" db="EMBL/GenBank/DDBJ databases">
        <title>Genomic Encyclopedia of Type Strains, Phase IV (KMG-IV): sequencing the most valuable type-strain genomes for metagenomic binning, comparative biology and taxonomic classification.</title>
        <authorList>
            <person name="Goeker M."/>
        </authorList>
    </citation>
    <scope>NUCLEOTIDE SEQUENCE [LARGE SCALE GENOMIC DNA]</scope>
    <source>
        <strain evidence="1 2">DSM 7051</strain>
    </source>
</reference>
<name>A0A7X0KMX9_9HYPH</name>
<dbReference type="InterPro" id="IPR014718">
    <property type="entry name" value="GH-type_carb-bd"/>
</dbReference>
<dbReference type="GO" id="GO:0004034">
    <property type="term" value="F:aldose 1-epimerase activity"/>
    <property type="evidence" value="ECO:0007669"/>
    <property type="project" value="UniProtKB-EC"/>
</dbReference>
<dbReference type="AlphaFoldDB" id="A0A7X0KMX9"/>
<accession>A0A7X0KMX9</accession>
<dbReference type="GO" id="GO:0030246">
    <property type="term" value="F:carbohydrate binding"/>
    <property type="evidence" value="ECO:0007669"/>
    <property type="project" value="InterPro"/>
</dbReference>
<gene>
    <name evidence="1" type="ORF">GGR00_004331</name>
</gene>
<dbReference type="Proteomes" id="UP000536262">
    <property type="component" value="Unassembled WGS sequence"/>
</dbReference>
<dbReference type="EC" id="5.1.3.3" evidence="1"/>
<dbReference type="CDD" id="cd09021">
    <property type="entry name" value="Aldose_epim_Ec_YphB"/>
    <property type="match status" value="1"/>
</dbReference>
<organism evidence="1 2">
    <name type="scientific">Aminobacter aganoensis</name>
    <dbReference type="NCBI Taxonomy" id="83264"/>
    <lineage>
        <taxon>Bacteria</taxon>
        <taxon>Pseudomonadati</taxon>
        <taxon>Pseudomonadota</taxon>
        <taxon>Alphaproteobacteria</taxon>
        <taxon>Hyphomicrobiales</taxon>
        <taxon>Phyllobacteriaceae</taxon>
        <taxon>Aminobacter</taxon>
    </lineage>
</organism>